<dbReference type="InterPro" id="IPR017871">
    <property type="entry name" value="ABC_transporter-like_CS"/>
</dbReference>
<dbReference type="PROSITE" id="PS00211">
    <property type="entry name" value="ABC_TRANSPORTER_1"/>
    <property type="match status" value="1"/>
</dbReference>
<feature type="domain" description="ABC transporter" evidence="4">
    <location>
        <begin position="7"/>
        <end position="230"/>
    </location>
</feature>
<comment type="caution">
    <text evidence="5">The sequence shown here is derived from an EMBL/GenBank/DDBJ whole genome shotgun (WGS) entry which is preliminary data.</text>
</comment>
<evidence type="ECO:0000256" key="3">
    <source>
        <dbReference type="ARBA" id="ARBA00022840"/>
    </source>
</evidence>
<dbReference type="InterPro" id="IPR003439">
    <property type="entry name" value="ABC_transporter-like_ATP-bd"/>
</dbReference>
<keyword evidence="3 5" id="KW-0067">ATP-binding</keyword>
<protein>
    <submittedName>
        <fullName evidence="5">ABC transporter ATP-binding protein</fullName>
    </submittedName>
</protein>
<keyword evidence="2" id="KW-0547">Nucleotide-binding</keyword>
<dbReference type="SMART" id="SM00382">
    <property type="entry name" value="AAA"/>
    <property type="match status" value="1"/>
</dbReference>
<name>A0A6B2M1E7_9BACT</name>
<keyword evidence="1" id="KW-0813">Transport</keyword>
<dbReference type="GO" id="GO:0016887">
    <property type="term" value="F:ATP hydrolysis activity"/>
    <property type="evidence" value="ECO:0007669"/>
    <property type="project" value="InterPro"/>
</dbReference>
<organism evidence="5 6">
    <name type="scientific">Oceanipulchritudo coccoides</name>
    <dbReference type="NCBI Taxonomy" id="2706888"/>
    <lineage>
        <taxon>Bacteria</taxon>
        <taxon>Pseudomonadati</taxon>
        <taxon>Verrucomicrobiota</taxon>
        <taxon>Opitutia</taxon>
        <taxon>Puniceicoccales</taxon>
        <taxon>Oceanipulchritudinaceae</taxon>
        <taxon>Oceanipulchritudo</taxon>
    </lineage>
</organism>
<evidence type="ECO:0000313" key="5">
    <source>
        <dbReference type="EMBL" id="NDV62748.1"/>
    </source>
</evidence>
<dbReference type="CDD" id="cd03293">
    <property type="entry name" value="ABC_NrtD_SsuB_transporters"/>
    <property type="match status" value="1"/>
</dbReference>
<dbReference type="SUPFAM" id="SSF52540">
    <property type="entry name" value="P-loop containing nucleoside triphosphate hydrolases"/>
    <property type="match status" value="1"/>
</dbReference>
<dbReference type="InterPro" id="IPR027417">
    <property type="entry name" value="P-loop_NTPase"/>
</dbReference>
<dbReference type="GO" id="GO:0005524">
    <property type="term" value="F:ATP binding"/>
    <property type="evidence" value="ECO:0007669"/>
    <property type="project" value="UniProtKB-KW"/>
</dbReference>
<dbReference type="PANTHER" id="PTHR42788:SF20">
    <property type="entry name" value="ABC TRANSPORTER ATP-BINDING PROTEIN"/>
    <property type="match status" value="1"/>
</dbReference>
<dbReference type="AlphaFoldDB" id="A0A6B2M1E7"/>
<dbReference type="InterPro" id="IPR050166">
    <property type="entry name" value="ABC_transporter_ATP-bind"/>
</dbReference>
<dbReference type="PROSITE" id="PS50893">
    <property type="entry name" value="ABC_TRANSPORTER_2"/>
    <property type="match status" value="1"/>
</dbReference>
<dbReference type="RefSeq" id="WP_163965172.1">
    <property type="nucleotide sequence ID" value="NZ_JAAGNX010000002.1"/>
</dbReference>
<proteinExistence type="predicted"/>
<accession>A0A6B2M1E7</accession>
<evidence type="ECO:0000313" key="6">
    <source>
        <dbReference type="Proteomes" id="UP000478417"/>
    </source>
</evidence>
<dbReference type="Pfam" id="PF00005">
    <property type="entry name" value="ABC_tran"/>
    <property type="match status" value="1"/>
</dbReference>
<dbReference type="PANTHER" id="PTHR42788">
    <property type="entry name" value="TAURINE IMPORT ATP-BINDING PROTEIN-RELATED"/>
    <property type="match status" value="1"/>
</dbReference>
<keyword evidence="6" id="KW-1185">Reference proteome</keyword>
<dbReference type="Proteomes" id="UP000478417">
    <property type="component" value="Unassembled WGS sequence"/>
</dbReference>
<reference evidence="5 6" key="1">
    <citation type="submission" date="2020-02" db="EMBL/GenBank/DDBJ databases">
        <title>Albibacoteraceae fam. nov., the first described family within the subdivision 4 Verrucomicrobia.</title>
        <authorList>
            <person name="Xi F."/>
        </authorList>
    </citation>
    <scope>NUCLEOTIDE SEQUENCE [LARGE SCALE GENOMIC DNA]</scope>
    <source>
        <strain evidence="5 6">CK1056</strain>
    </source>
</reference>
<sequence length="252" mass="27671">MHSGPAIALTEISKRFGDGPLVLDHVSLSAQPGEIVAIVGPSGCGKSTLLRLVAGLLKASNGSIEQAGPEINPAFIFQDATLLPWATVEQNIALPLRLKGHSRKKQEKVARHWAGRVGLEEVLHYYPRQLSGGMQMRVSIARALSLSPNLLLLDEPFGALDAITRNRLNEELLDLHRDTDWTAFFVTHSVNEAVFLSNRIIILGRNPGRVSAVIENPLQFPRDSHTRESLEFQQRVAETTARLHEVLGCESA</sequence>
<dbReference type="EMBL" id="JAAGNX010000002">
    <property type="protein sequence ID" value="NDV62748.1"/>
    <property type="molecule type" value="Genomic_DNA"/>
</dbReference>
<evidence type="ECO:0000259" key="4">
    <source>
        <dbReference type="PROSITE" id="PS50893"/>
    </source>
</evidence>
<evidence type="ECO:0000256" key="1">
    <source>
        <dbReference type="ARBA" id="ARBA00022448"/>
    </source>
</evidence>
<dbReference type="Gene3D" id="3.40.50.300">
    <property type="entry name" value="P-loop containing nucleotide triphosphate hydrolases"/>
    <property type="match status" value="1"/>
</dbReference>
<dbReference type="InterPro" id="IPR003593">
    <property type="entry name" value="AAA+_ATPase"/>
</dbReference>
<gene>
    <name evidence="5" type="ORF">G0Q06_09825</name>
</gene>
<evidence type="ECO:0000256" key="2">
    <source>
        <dbReference type="ARBA" id="ARBA00022741"/>
    </source>
</evidence>